<dbReference type="Pfam" id="PF05949">
    <property type="entry name" value="DUF881"/>
    <property type="match status" value="1"/>
</dbReference>
<evidence type="ECO:0000313" key="2">
    <source>
        <dbReference type="EMBL" id="CCI52804.1"/>
    </source>
</evidence>
<dbReference type="OrthoDB" id="3214641at2"/>
<dbReference type="PANTHER" id="PTHR37313:SF4">
    <property type="entry name" value="CONSERVED MEMBRANE PROTEIN-RELATED"/>
    <property type="match status" value="1"/>
</dbReference>
<dbReference type="Gene3D" id="3.30.70.1880">
    <property type="entry name" value="Protein of unknown function DUF881"/>
    <property type="match status" value="1"/>
</dbReference>
<proteinExistence type="inferred from homology"/>
<organism evidence="2 3">
    <name type="scientific">Nostocoides jenkinsii Ben 74</name>
    <dbReference type="NCBI Taxonomy" id="1193518"/>
    <lineage>
        <taxon>Bacteria</taxon>
        <taxon>Bacillati</taxon>
        <taxon>Actinomycetota</taxon>
        <taxon>Actinomycetes</taxon>
        <taxon>Micrococcales</taxon>
        <taxon>Intrasporangiaceae</taxon>
        <taxon>Nostocoides</taxon>
    </lineage>
</organism>
<dbReference type="GO" id="GO:0005886">
    <property type="term" value="C:plasma membrane"/>
    <property type="evidence" value="ECO:0007669"/>
    <property type="project" value="TreeGrafter"/>
</dbReference>
<name>A0A077M8B2_9MICO</name>
<comment type="caution">
    <text evidence="2">The sequence shown here is derived from an EMBL/GenBank/DDBJ whole genome shotgun (WGS) entry which is preliminary data.</text>
</comment>
<evidence type="ECO:0000313" key="3">
    <source>
        <dbReference type="Proteomes" id="UP000035720"/>
    </source>
</evidence>
<dbReference type="InterPro" id="IPR010273">
    <property type="entry name" value="DUF881"/>
</dbReference>
<comment type="similarity">
    <text evidence="1">Belongs to the UPF0749 family.</text>
</comment>
<sequence>MRGIRRGSRPALLADRPTMWSVLVPVIGLLAGLLFTASSQAARGTDLRSEATGVPDLIRARSLANVRLAAEVDATRRQIDDLSAREAPVNATLADLTARGERLARAAGATAMRGPAVSVALDDSPMPVDQLPDWANVNDIVVHQQDVQAVVNALWRGGAEAMMVMDQRIISTSAVRCVGNTLILQGRVYSPPFVITALGDPDALIGALDADEAVTKYRTYVPALGLGYDVTRLGETDFPAYVGALTLGSARVPRS</sequence>
<evidence type="ECO:0008006" key="4">
    <source>
        <dbReference type="Google" id="ProtNLM"/>
    </source>
</evidence>
<dbReference type="AlphaFoldDB" id="A0A077M8B2"/>
<protein>
    <recommendedName>
        <fullName evidence="4">DUF881 domain-containing protein</fullName>
    </recommendedName>
</protein>
<dbReference type="EMBL" id="CAJC01000124">
    <property type="protein sequence ID" value="CCI52804.1"/>
    <property type="molecule type" value="Genomic_DNA"/>
</dbReference>
<dbReference type="PANTHER" id="PTHR37313">
    <property type="entry name" value="UPF0749 PROTEIN RV1825"/>
    <property type="match status" value="1"/>
</dbReference>
<accession>A0A077M8B2</accession>
<gene>
    <name evidence="2" type="ORF">BN13_210028</name>
</gene>
<dbReference type="Proteomes" id="UP000035720">
    <property type="component" value="Unassembled WGS sequence"/>
</dbReference>
<keyword evidence="3" id="KW-1185">Reference proteome</keyword>
<dbReference type="STRING" id="1193518.BN13_210028"/>
<evidence type="ECO:0000256" key="1">
    <source>
        <dbReference type="ARBA" id="ARBA00009108"/>
    </source>
</evidence>
<reference evidence="2 3" key="1">
    <citation type="journal article" date="2013" name="ISME J.">
        <title>A metabolic model for members of the genus Tetrasphaera involved in enhanced biological phosphorus removal.</title>
        <authorList>
            <person name="Kristiansen R."/>
            <person name="Nguyen H.T.T."/>
            <person name="Saunders A.M."/>
            <person name="Nielsen J.L."/>
            <person name="Wimmer R."/>
            <person name="Le V.Q."/>
            <person name="McIlroy S.J."/>
            <person name="Petrovski S."/>
            <person name="Seviour R.J."/>
            <person name="Calteau A."/>
            <person name="Nielsen K.L."/>
            <person name="Nielsen P.H."/>
        </authorList>
    </citation>
    <scope>NUCLEOTIDE SEQUENCE [LARGE SCALE GENOMIC DNA]</scope>
    <source>
        <strain evidence="2 3">Ben 74</strain>
    </source>
</reference>